<dbReference type="Proteomes" id="UP000523196">
    <property type="component" value="Unassembled WGS sequence"/>
</dbReference>
<dbReference type="AlphaFoldDB" id="A0A7W3TPC7"/>
<keyword evidence="4" id="KW-1185">Reference proteome</keyword>
<dbReference type="SMART" id="SM00671">
    <property type="entry name" value="SEL1"/>
    <property type="match status" value="1"/>
</dbReference>
<feature type="signal peptide" evidence="2">
    <location>
        <begin position="1"/>
        <end position="24"/>
    </location>
</feature>
<evidence type="ECO:0000313" key="4">
    <source>
        <dbReference type="Proteomes" id="UP000523196"/>
    </source>
</evidence>
<feature type="chain" id="PRO_5031283588" evidence="2">
    <location>
        <begin position="25"/>
        <end position="256"/>
    </location>
</feature>
<name>A0A7W3TPC7_9GAMM</name>
<dbReference type="Gene3D" id="1.25.40.10">
    <property type="entry name" value="Tetratricopeptide repeat domain"/>
    <property type="match status" value="1"/>
</dbReference>
<proteinExistence type="predicted"/>
<dbReference type="SUPFAM" id="SSF81901">
    <property type="entry name" value="HCP-like"/>
    <property type="match status" value="1"/>
</dbReference>
<dbReference type="RefSeq" id="WP_182688786.1">
    <property type="nucleotide sequence ID" value="NZ_JACHTF010000022.1"/>
</dbReference>
<dbReference type="InterPro" id="IPR011990">
    <property type="entry name" value="TPR-like_helical_dom_sf"/>
</dbReference>
<evidence type="ECO:0000256" key="2">
    <source>
        <dbReference type="SAM" id="SignalP"/>
    </source>
</evidence>
<reference evidence="3 4" key="1">
    <citation type="submission" date="2020-08" db="EMBL/GenBank/DDBJ databases">
        <authorList>
            <person name="Xu S."/>
            <person name="Li A."/>
        </authorList>
    </citation>
    <scope>NUCLEOTIDE SEQUENCE [LARGE SCALE GENOMIC DNA]</scope>
    <source>
        <strain evidence="3 4">119BY6-57</strain>
    </source>
</reference>
<dbReference type="EMBL" id="JACHTF010000022">
    <property type="protein sequence ID" value="MBB1062028.1"/>
    <property type="molecule type" value="Genomic_DNA"/>
</dbReference>
<evidence type="ECO:0000313" key="3">
    <source>
        <dbReference type="EMBL" id="MBB1062028.1"/>
    </source>
</evidence>
<comment type="caution">
    <text evidence="3">The sequence shown here is derived from an EMBL/GenBank/DDBJ whole genome shotgun (WGS) entry which is preliminary data.</text>
</comment>
<protein>
    <submittedName>
        <fullName evidence="3">Sel1 repeat family protein</fullName>
    </submittedName>
</protein>
<evidence type="ECO:0000256" key="1">
    <source>
        <dbReference type="SAM" id="MobiDB-lite"/>
    </source>
</evidence>
<dbReference type="InterPro" id="IPR006597">
    <property type="entry name" value="Sel1-like"/>
</dbReference>
<sequence length="256" mass="28255">MRKRVIAPLLGLGLLVAGAATATAQDAKPAIGLVFKGIEDISETSLQSAEALAEFGHPNELWRIRAMMALKRGDVDGGLERLRMAARYADKLSQHSLALMYWHGVGVQADRARAWAWNDLAAERGYPSLEQSRTAMWSKMSEDERQRGAALRAELAVDYADAVAQPRMELALSQAKKSITGSHLGSTINQVQVGSTSMRRVAHQDSYYAPQRWNAEEYWQGEARVWKGKVIVRDTEKVTDTDTDTGTQRDAPVDGD</sequence>
<organism evidence="3 4">
    <name type="scientific">Marilutibacter spongiae</name>
    <dbReference type="NCBI Taxonomy" id="2025720"/>
    <lineage>
        <taxon>Bacteria</taxon>
        <taxon>Pseudomonadati</taxon>
        <taxon>Pseudomonadota</taxon>
        <taxon>Gammaproteobacteria</taxon>
        <taxon>Lysobacterales</taxon>
        <taxon>Lysobacteraceae</taxon>
        <taxon>Marilutibacter</taxon>
    </lineage>
</organism>
<feature type="region of interest" description="Disordered" evidence="1">
    <location>
        <begin position="233"/>
        <end position="256"/>
    </location>
</feature>
<accession>A0A7W3TPC7</accession>
<gene>
    <name evidence="3" type="ORF">H4F98_15750</name>
</gene>
<keyword evidence="2" id="KW-0732">Signal</keyword>